<keyword evidence="8" id="KW-0808">Transferase</keyword>
<dbReference type="InterPro" id="IPR039391">
    <property type="entry name" value="Phytocyanin-like"/>
</dbReference>
<protein>
    <recommendedName>
        <fullName evidence="4">Basic blue protein</fullName>
    </recommendedName>
    <alternativeName>
        <fullName evidence="5">Plantacyanin</fullName>
    </alternativeName>
</protein>
<dbReference type="PANTHER" id="PTHR33021">
    <property type="entry name" value="BLUE COPPER PROTEIN"/>
    <property type="match status" value="1"/>
</dbReference>
<keyword evidence="1" id="KW-0479">Metal-binding</keyword>
<dbReference type="GO" id="GO:0005886">
    <property type="term" value="C:plasma membrane"/>
    <property type="evidence" value="ECO:0007669"/>
    <property type="project" value="TreeGrafter"/>
</dbReference>
<feature type="domain" description="Phytocyanin" evidence="7">
    <location>
        <begin position="32"/>
        <end position="127"/>
    </location>
</feature>
<evidence type="ECO:0000256" key="3">
    <source>
        <dbReference type="ARBA" id="ARBA00023157"/>
    </source>
</evidence>
<dbReference type="Pfam" id="PF02298">
    <property type="entry name" value="Cu_bind_like"/>
    <property type="match status" value="1"/>
</dbReference>
<dbReference type="PANTHER" id="PTHR33021:SF424">
    <property type="entry name" value="BASIC BLUE PROTEIN"/>
    <property type="match status" value="1"/>
</dbReference>
<dbReference type="SUPFAM" id="SSF49503">
    <property type="entry name" value="Cupredoxins"/>
    <property type="match status" value="1"/>
</dbReference>
<name>A0A5B7BFG8_DAVIN</name>
<dbReference type="CDD" id="cd11013">
    <property type="entry name" value="Plantacyanin"/>
    <property type="match status" value="1"/>
</dbReference>
<dbReference type="GO" id="GO:0016740">
    <property type="term" value="F:transferase activity"/>
    <property type="evidence" value="ECO:0007669"/>
    <property type="project" value="UniProtKB-KW"/>
</dbReference>
<dbReference type="PROSITE" id="PS51485">
    <property type="entry name" value="PHYTOCYANIN"/>
    <property type="match status" value="1"/>
</dbReference>
<feature type="signal peptide" evidence="6">
    <location>
        <begin position="1"/>
        <end position="31"/>
    </location>
</feature>
<dbReference type="FunFam" id="2.60.40.420:FF:000013">
    <property type="entry name" value="basic blue protein-like"/>
    <property type="match status" value="1"/>
</dbReference>
<dbReference type="InterPro" id="IPR003245">
    <property type="entry name" value="Phytocyanin_dom"/>
</dbReference>
<dbReference type="PROSITE" id="PS00196">
    <property type="entry name" value="COPPER_BLUE"/>
    <property type="match status" value="1"/>
</dbReference>
<evidence type="ECO:0000259" key="7">
    <source>
        <dbReference type="PROSITE" id="PS51485"/>
    </source>
</evidence>
<evidence type="ECO:0000256" key="2">
    <source>
        <dbReference type="ARBA" id="ARBA00023008"/>
    </source>
</evidence>
<dbReference type="InterPro" id="IPR028871">
    <property type="entry name" value="BlueCu_1_BS"/>
</dbReference>
<evidence type="ECO:0000256" key="5">
    <source>
        <dbReference type="ARBA" id="ARBA00082491"/>
    </source>
</evidence>
<evidence type="ECO:0000256" key="1">
    <source>
        <dbReference type="ARBA" id="ARBA00022723"/>
    </source>
</evidence>
<keyword evidence="3" id="KW-1015">Disulfide bond</keyword>
<dbReference type="AlphaFoldDB" id="A0A5B7BFG8"/>
<dbReference type="InterPro" id="IPR008972">
    <property type="entry name" value="Cupredoxin"/>
</dbReference>
<gene>
    <name evidence="8" type="ORF">Din_036685</name>
</gene>
<feature type="chain" id="PRO_5023045015" description="Basic blue protein" evidence="6">
    <location>
        <begin position="32"/>
        <end position="127"/>
    </location>
</feature>
<organism evidence="8">
    <name type="scientific">Davidia involucrata</name>
    <name type="common">Dove tree</name>
    <dbReference type="NCBI Taxonomy" id="16924"/>
    <lineage>
        <taxon>Eukaryota</taxon>
        <taxon>Viridiplantae</taxon>
        <taxon>Streptophyta</taxon>
        <taxon>Embryophyta</taxon>
        <taxon>Tracheophyta</taxon>
        <taxon>Spermatophyta</taxon>
        <taxon>Magnoliopsida</taxon>
        <taxon>eudicotyledons</taxon>
        <taxon>Gunneridae</taxon>
        <taxon>Pentapetalae</taxon>
        <taxon>asterids</taxon>
        <taxon>Cornales</taxon>
        <taxon>Nyssaceae</taxon>
        <taxon>Davidia</taxon>
    </lineage>
</organism>
<evidence type="ECO:0000313" key="8">
    <source>
        <dbReference type="EMBL" id="MPA67244.1"/>
    </source>
</evidence>
<reference evidence="8" key="1">
    <citation type="submission" date="2019-08" db="EMBL/GenBank/DDBJ databases">
        <title>Reference gene set and small RNA set construction with multiple tissues from Davidia involucrata Baill.</title>
        <authorList>
            <person name="Yang H."/>
            <person name="Zhou C."/>
            <person name="Li G."/>
            <person name="Wang J."/>
            <person name="Gao P."/>
            <person name="Wang M."/>
            <person name="Wang R."/>
            <person name="Zhao Y."/>
        </authorList>
    </citation>
    <scope>NUCLEOTIDE SEQUENCE</scope>
    <source>
        <tissue evidence="8">Mixed with DoveR01_LX</tissue>
    </source>
</reference>
<dbReference type="EMBL" id="GHES01036685">
    <property type="protein sequence ID" value="MPA67244.1"/>
    <property type="molecule type" value="Transcribed_RNA"/>
</dbReference>
<dbReference type="GO" id="GO:0009055">
    <property type="term" value="F:electron transfer activity"/>
    <property type="evidence" value="ECO:0007669"/>
    <property type="project" value="InterPro"/>
</dbReference>
<dbReference type="InterPro" id="IPR041844">
    <property type="entry name" value="Plantacyanin"/>
</dbReference>
<keyword evidence="6" id="KW-0732">Signal</keyword>
<dbReference type="GO" id="GO:0046872">
    <property type="term" value="F:metal ion binding"/>
    <property type="evidence" value="ECO:0007669"/>
    <property type="project" value="UniProtKB-KW"/>
</dbReference>
<keyword evidence="2" id="KW-0186">Copper</keyword>
<evidence type="ECO:0000256" key="6">
    <source>
        <dbReference type="SAM" id="SignalP"/>
    </source>
</evidence>
<evidence type="ECO:0000256" key="4">
    <source>
        <dbReference type="ARBA" id="ARBA00071970"/>
    </source>
</evidence>
<dbReference type="Gene3D" id="2.60.40.420">
    <property type="entry name" value="Cupredoxins - blue copper proteins"/>
    <property type="match status" value="1"/>
</dbReference>
<proteinExistence type="predicted"/>
<sequence length="127" mass="13213">MSQGRGSAGPTTVIVVALLVCLSVHIEPVHGATYIVGGSGGWTLNLSSWPKGKSFRAGDVLVFNYDSTVHNVVAVNRGGYNGCTTPAGAKVYQTGKDQIKLVKGQNYFICNSPGHCESGMKIAVTAA</sequence>
<accession>A0A5B7BFG8</accession>